<dbReference type="GO" id="GO:0071763">
    <property type="term" value="P:nuclear membrane organization"/>
    <property type="evidence" value="ECO:0007669"/>
    <property type="project" value="TreeGrafter"/>
</dbReference>
<evidence type="ECO:0000256" key="4">
    <source>
        <dbReference type="ARBA" id="ARBA00006627"/>
    </source>
</evidence>
<dbReference type="GeneID" id="20089785"/>
<keyword evidence="9" id="KW-0539">Nucleus</keyword>
<dbReference type="eggNOG" id="ENOG502QSR2">
    <property type="taxonomic scope" value="Eukaryota"/>
</dbReference>
<comment type="similarity">
    <text evidence="4">Belongs to the TMEM43 family.</text>
</comment>
<accession>A0A024TIE0</accession>
<evidence type="ECO:0000313" key="11">
    <source>
        <dbReference type="EMBL" id="ETV93122.1"/>
    </source>
</evidence>
<dbReference type="GO" id="GO:0005637">
    <property type="term" value="C:nuclear inner membrane"/>
    <property type="evidence" value="ECO:0007669"/>
    <property type="project" value="TreeGrafter"/>
</dbReference>
<keyword evidence="7 10" id="KW-1133">Transmembrane helix</keyword>
<organism evidence="11">
    <name type="scientific">Aphanomyces invadans</name>
    <dbReference type="NCBI Taxonomy" id="157072"/>
    <lineage>
        <taxon>Eukaryota</taxon>
        <taxon>Sar</taxon>
        <taxon>Stramenopiles</taxon>
        <taxon>Oomycota</taxon>
        <taxon>Saprolegniomycetes</taxon>
        <taxon>Saprolegniales</taxon>
        <taxon>Verrucalvaceae</taxon>
        <taxon>Aphanomyces</taxon>
    </lineage>
</organism>
<dbReference type="OrthoDB" id="410725at2759"/>
<dbReference type="Pfam" id="PF07787">
    <property type="entry name" value="TMEM43"/>
    <property type="match status" value="1"/>
</dbReference>
<reference evidence="11" key="1">
    <citation type="submission" date="2013-12" db="EMBL/GenBank/DDBJ databases">
        <title>The Genome Sequence of Aphanomyces invadans NJM9701.</title>
        <authorList>
            <consortium name="The Broad Institute Genomics Platform"/>
            <person name="Russ C."/>
            <person name="Tyler B."/>
            <person name="van West P."/>
            <person name="Dieguez-Uribeondo J."/>
            <person name="Young S.K."/>
            <person name="Zeng Q."/>
            <person name="Gargeya S."/>
            <person name="Fitzgerald M."/>
            <person name="Abouelleil A."/>
            <person name="Alvarado L."/>
            <person name="Chapman S.B."/>
            <person name="Gainer-Dewar J."/>
            <person name="Goldberg J."/>
            <person name="Griggs A."/>
            <person name="Gujja S."/>
            <person name="Hansen M."/>
            <person name="Howarth C."/>
            <person name="Imamovic A."/>
            <person name="Ireland A."/>
            <person name="Larimer J."/>
            <person name="McCowan C."/>
            <person name="Murphy C."/>
            <person name="Pearson M."/>
            <person name="Poon T.W."/>
            <person name="Priest M."/>
            <person name="Roberts A."/>
            <person name="Saif S."/>
            <person name="Shea T."/>
            <person name="Sykes S."/>
            <person name="Wortman J."/>
            <person name="Nusbaum C."/>
            <person name="Birren B."/>
        </authorList>
    </citation>
    <scope>NUCLEOTIDE SEQUENCE [LARGE SCALE GENOMIC DNA]</scope>
    <source>
        <strain evidence="11">NJM9701</strain>
    </source>
</reference>
<evidence type="ECO:0000256" key="8">
    <source>
        <dbReference type="ARBA" id="ARBA00023136"/>
    </source>
</evidence>
<feature type="transmembrane region" description="Helical" evidence="10">
    <location>
        <begin position="312"/>
        <end position="333"/>
    </location>
</feature>
<evidence type="ECO:0000256" key="6">
    <source>
        <dbReference type="ARBA" id="ARBA00022824"/>
    </source>
</evidence>
<name>A0A024TIE0_9STRA</name>
<dbReference type="PANTHER" id="PTHR13416:SF2">
    <property type="entry name" value="TRANSMEMBRANE PROTEIN 43"/>
    <property type="match status" value="1"/>
</dbReference>
<gene>
    <name evidence="11" type="ORF">H310_12735</name>
</gene>
<keyword evidence="8 10" id="KW-0472">Membrane</keyword>
<evidence type="ECO:0000256" key="10">
    <source>
        <dbReference type="SAM" id="Phobius"/>
    </source>
</evidence>
<dbReference type="EMBL" id="KI913994">
    <property type="protein sequence ID" value="ETV93122.1"/>
    <property type="molecule type" value="Genomic_DNA"/>
</dbReference>
<evidence type="ECO:0000256" key="7">
    <source>
        <dbReference type="ARBA" id="ARBA00022989"/>
    </source>
</evidence>
<sequence>MHERPASTTTTTKTRENVGCGFLLGFVILAVSVVLLFANEGRSVREHAGLQEALAQVVEFDDTKNVVSKLVHLTGRLTTVNDHERPLVVDAEFGVATTGIRLHRIVEMLQWEEERHDHTYTEDGQEKTDTTYSYKKSWSTDAIDSDRFHDASYVNPSTWTYTSKTTTAPSVVLRGYSVPNELLDMISTRNEVALDTASLEQMASIMELALHVEQRVDSIPALQTMEIRHNQFFSKPTGNKVKARDRATATVGDMRIKFQVTPANVVSVLAMPTRGATLHPFTTSSGATIALLEEGIVSAADMIAHAKTLVSLYTWGLRFVGLVLAVLGYYVLLQPVVDLAHLFLHVPLAGSFAVAVVSWSVDVMSGLLGISTALVVMAFAWVWYRPLVALGLVFVAMTPYFAMPKPKRANTKLAVA</sequence>
<dbReference type="GO" id="GO:0005789">
    <property type="term" value="C:endoplasmic reticulum membrane"/>
    <property type="evidence" value="ECO:0007669"/>
    <property type="project" value="UniProtKB-SubCell"/>
</dbReference>
<evidence type="ECO:0000256" key="2">
    <source>
        <dbReference type="ARBA" id="ARBA00004259"/>
    </source>
</evidence>
<evidence type="ECO:0000256" key="5">
    <source>
        <dbReference type="ARBA" id="ARBA00022692"/>
    </source>
</evidence>
<evidence type="ECO:0008006" key="12">
    <source>
        <dbReference type="Google" id="ProtNLM"/>
    </source>
</evidence>
<dbReference type="InterPro" id="IPR012430">
    <property type="entry name" value="TMEM43_fam"/>
</dbReference>
<feature type="transmembrane region" description="Helical" evidence="10">
    <location>
        <begin position="339"/>
        <end position="357"/>
    </location>
</feature>
<evidence type="ECO:0000256" key="9">
    <source>
        <dbReference type="ARBA" id="ARBA00023242"/>
    </source>
</evidence>
<dbReference type="GO" id="GO:0006629">
    <property type="term" value="P:lipid metabolic process"/>
    <property type="evidence" value="ECO:0007669"/>
    <property type="project" value="TreeGrafter"/>
</dbReference>
<evidence type="ECO:0000256" key="3">
    <source>
        <dbReference type="ARBA" id="ARBA00004586"/>
    </source>
</evidence>
<feature type="transmembrane region" description="Helical" evidence="10">
    <location>
        <begin position="387"/>
        <end position="403"/>
    </location>
</feature>
<feature type="transmembrane region" description="Helical" evidence="10">
    <location>
        <begin position="20"/>
        <end position="38"/>
    </location>
</feature>
<dbReference type="VEuPathDB" id="FungiDB:H310_12735"/>
<keyword evidence="5 10" id="KW-0812">Transmembrane</keyword>
<dbReference type="AlphaFoldDB" id="A0A024TIE0"/>
<proteinExistence type="inferred from homology"/>
<keyword evidence="6" id="KW-0256">Endoplasmic reticulum</keyword>
<dbReference type="RefSeq" id="XP_008878144.1">
    <property type="nucleotide sequence ID" value="XM_008879922.1"/>
</dbReference>
<dbReference type="PANTHER" id="PTHR13416">
    <property type="match status" value="1"/>
</dbReference>
<evidence type="ECO:0000256" key="1">
    <source>
        <dbReference type="ARBA" id="ARBA00004127"/>
    </source>
</evidence>
<protein>
    <recommendedName>
        <fullName evidence="12">Transmembrane protein 43</fullName>
    </recommendedName>
</protein>
<comment type="subcellular location">
    <subcellularLocation>
        <location evidence="1">Endomembrane system</location>
        <topology evidence="1">Multi-pass membrane protein</topology>
    </subcellularLocation>
    <subcellularLocation>
        <location evidence="3">Endoplasmic reticulum membrane</location>
    </subcellularLocation>
    <subcellularLocation>
        <location evidence="2">Nucleus envelope</location>
    </subcellularLocation>
</comment>